<evidence type="ECO:0000313" key="7">
    <source>
        <dbReference type="Proteomes" id="UP001500827"/>
    </source>
</evidence>
<keyword evidence="4" id="KW-0479">Metal-binding</keyword>
<keyword evidence="4" id="KW-0460">Magnesium</keyword>
<sequence>MVVPSPPFPPGPPPMHAGPEMDPLSKEALRRTALDARKAYVRTLSDGQKTQLEERLAHHLTSLCAGATVVGGYAPLGSEISPQLAIEEARAVGRIVAFPAFDHPAKPFKFRAGDPLAPGPFGIMQPKPRAPVVEPDLIFVPLVAIDGCGTRLGRGKGHYDRALVRLRKSGARLIGVGWALQRLVDTIPADEWDIPLDGFASPEGVELFVR</sequence>
<keyword evidence="2 4" id="KW-0547">Nucleotide-binding</keyword>
<dbReference type="Pfam" id="PF01812">
    <property type="entry name" value="5-FTHF_cyc-lig"/>
    <property type="match status" value="1"/>
</dbReference>
<dbReference type="InterPro" id="IPR002698">
    <property type="entry name" value="FTHF_cligase"/>
</dbReference>
<proteinExistence type="inferred from homology"/>
<name>A0ABP7KWW3_9SPHN</name>
<comment type="cofactor">
    <cofactor evidence="4">
        <name>Mg(2+)</name>
        <dbReference type="ChEBI" id="CHEBI:18420"/>
    </cofactor>
</comment>
<feature type="compositionally biased region" description="Pro residues" evidence="5">
    <location>
        <begin position="1"/>
        <end position="16"/>
    </location>
</feature>
<evidence type="ECO:0000256" key="5">
    <source>
        <dbReference type="SAM" id="MobiDB-lite"/>
    </source>
</evidence>
<dbReference type="PANTHER" id="PTHR23407:SF1">
    <property type="entry name" value="5-FORMYLTETRAHYDROFOLATE CYCLO-LIGASE"/>
    <property type="match status" value="1"/>
</dbReference>
<dbReference type="SUPFAM" id="SSF100950">
    <property type="entry name" value="NagB/RpiA/CoA transferase-like"/>
    <property type="match status" value="1"/>
</dbReference>
<evidence type="ECO:0000313" key="6">
    <source>
        <dbReference type="EMBL" id="GAA3889299.1"/>
    </source>
</evidence>
<organism evidence="6 7">
    <name type="scientific">Sphingomonas limnosediminicola</name>
    <dbReference type="NCBI Taxonomy" id="940133"/>
    <lineage>
        <taxon>Bacteria</taxon>
        <taxon>Pseudomonadati</taxon>
        <taxon>Pseudomonadota</taxon>
        <taxon>Alphaproteobacteria</taxon>
        <taxon>Sphingomonadales</taxon>
        <taxon>Sphingomonadaceae</taxon>
        <taxon>Sphingomonas</taxon>
    </lineage>
</organism>
<evidence type="ECO:0000256" key="3">
    <source>
        <dbReference type="ARBA" id="ARBA00022840"/>
    </source>
</evidence>
<dbReference type="Gene3D" id="3.40.50.10420">
    <property type="entry name" value="NagB/RpiA/CoA transferase-like"/>
    <property type="match status" value="1"/>
</dbReference>
<keyword evidence="7" id="KW-1185">Reference proteome</keyword>
<protein>
    <recommendedName>
        <fullName evidence="4">5-formyltetrahydrofolate cyclo-ligase</fullName>
        <ecNumber evidence="4">6.3.3.2</ecNumber>
    </recommendedName>
</protein>
<evidence type="ECO:0000256" key="2">
    <source>
        <dbReference type="ARBA" id="ARBA00022741"/>
    </source>
</evidence>
<dbReference type="EMBL" id="BAABBM010000001">
    <property type="protein sequence ID" value="GAA3889299.1"/>
    <property type="molecule type" value="Genomic_DNA"/>
</dbReference>
<comment type="caution">
    <text evidence="6">The sequence shown here is derived from an EMBL/GenBank/DDBJ whole genome shotgun (WGS) entry which is preliminary data.</text>
</comment>
<accession>A0ABP7KWW3</accession>
<dbReference type="NCBIfam" id="TIGR02727">
    <property type="entry name" value="MTHFS_bact"/>
    <property type="match status" value="1"/>
</dbReference>
<evidence type="ECO:0000256" key="1">
    <source>
        <dbReference type="ARBA" id="ARBA00010638"/>
    </source>
</evidence>
<evidence type="ECO:0000256" key="4">
    <source>
        <dbReference type="RuleBase" id="RU361279"/>
    </source>
</evidence>
<dbReference type="EC" id="6.3.3.2" evidence="4"/>
<dbReference type="Proteomes" id="UP001500827">
    <property type="component" value="Unassembled WGS sequence"/>
</dbReference>
<feature type="region of interest" description="Disordered" evidence="5">
    <location>
        <begin position="1"/>
        <end position="22"/>
    </location>
</feature>
<gene>
    <name evidence="6" type="ORF">GCM10022276_05510</name>
</gene>
<comment type="similarity">
    <text evidence="1 4">Belongs to the 5-formyltetrahydrofolate cyclo-ligase family.</text>
</comment>
<comment type="catalytic activity">
    <reaction evidence="4">
        <text>(6S)-5-formyl-5,6,7,8-tetrahydrofolate + ATP = (6R)-5,10-methenyltetrahydrofolate + ADP + phosphate</text>
        <dbReference type="Rhea" id="RHEA:10488"/>
        <dbReference type="ChEBI" id="CHEBI:30616"/>
        <dbReference type="ChEBI" id="CHEBI:43474"/>
        <dbReference type="ChEBI" id="CHEBI:57455"/>
        <dbReference type="ChEBI" id="CHEBI:57457"/>
        <dbReference type="ChEBI" id="CHEBI:456216"/>
        <dbReference type="EC" id="6.3.3.2"/>
    </reaction>
</comment>
<keyword evidence="3 4" id="KW-0067">ATP-binding</keyword>
<dbReference type="PIRSF" id="PIRSF006806">
    <property type="entry name" value="FTHF_cligase"/>
    <property type="match status" value="1"/>
</dbReference>
<dbReference type="InterPro" id="IPR037171">
    <property type="entry name" value="NagB/RpiA_transferase-like"/>
</dbReference>
<dbReference type="PANTHER" id="PTHR23407">
    <property type="entry name" value="ATPASE INHIBITOR/5-FORMYLTETRAHYDROFOLATE CYCLO-LIGASE"/>
    <property type="match status" value="1"/>
</dbReference>
<dbReference type="InterPro" id="IPR024185">
    <property type="entry name" value="FTHF_cligase-like_sf"/>
</dbReference>
<reference evidence="7" key="1">
    <citation type="journal article" date="2019" name="Int. J. Syst. Evol. Microbiol.">
        <title>The Global Catalogue of Microorganisms (GCM) 10K type strain sequencing project: providing services to taxonomists for standard genome sequencing and annotation.</title>
        <authorList>
            <consortium name="The Broad Institute Genomics Platform"/>
            <consortium name="The Broad Institute Genome Sequencing Center for Infectious Disease"/>
            <person name="Wu L."/>
            <person name="Ma J."/>
        </authorList>
    </citation>
    <scope>NUCLEOTIDE SEQUENCE [LARGE SCALE GENOMIC DNA]</scope>
    <source>
        <strain evidence="7">JCM 17543</strain>
    </source>
</reference>